<feature type="compositionally biased region" description="Basic residues" evidence="1">
    <location>
        <begin position="36"/>
        <end position="46"/>
    </location>
</feature>
<organism evidence="2">
    <name type="scientific">uncultured Nocardioidaceae bacterium</name>
    <dbReference type="NCBI Taxonomy" id="253824"/>
    <lineage>
        <taxon>Bacteria</taxon>
        <taxon>Bacillati</taxon>
        <taxon>Actinomycetota</taxon>
        <taxon>Actinomycetes</taxon>
        <taxon>Propionibacteriales</taxon>
        <taxon>Nocardioidaceae</taxon>
        <taxon>environmental samples</taxon>
    </lineage>
</organism>
<accession>A0A6J4MNR3</accession>
<name>A0A6J4MNR3_9ACTN</name>
<evidence type="ECO:0000256" key="1">
    <source>
        <dbReference type="SAM" id="MobiDB-lite"/>
    </source>
</evidence>
<sequence>RRRRHLPGARRHQLRRRNPIHEDRAPGRGLQPAGHLARRARRHGPPARRGAQPLLPRGARLRARPLHRRAPRDRGGLRGRAEPARPRRRVRLEGPRRHPRL</sequence>
<protein>
    <submittedName>
        <fullName evidence="2">Mandelate racemase/muconate lactonizing enzyme family protein</fullName>
    </submittedName>
</protein>
<feature type="non-terminal residue" evidence="2">
    <location>
        <position position="1"/>
    </location>
</feature>
<evidence type="ECO:0000313" key="2">
    <source>
        <dbReference type="EMBL" id="CAA9364775.1"/>
    </source>
</evidence>
<feature type="region of interest" description="Disordered" evidence="1">
    <location>
        <begin position="1"/>
        <end position="101"/>
    </location>
</feature>
<gene>
    <name evidence="2" type="ORF">AVDCRST_MAG21-42</name>
</gene>
<feature type="compositionally biased region" description="Basic residues" evidence="1">
    <location>
        <begin position="59"/>
        <end position="71"/>
    </location>
</feature>
<proteinExistence type="predicted"/>
<feature type="compositionally biased region" description="Low complexity" evidence="1">
    <location>
        <begin position="47"/>
        <end position="58"/>
    </location>
</feature>
<feature type="compositionally biased region" description="Basic residues" evidence="1">
    <location>
        <begin position="1"/>
        <end position="18"/>
    </location>
</feature>
<feature type="compositionally biased region" description="Basic and acidic residues" evidence="1">
    <location>
        <begin position="72"/>
        <end position="101"/>
    </location>
</feature>
<dbReference type="AlphaFoldDB" id="A0A6J4MNR3"/>
<feature type="non-terminal residue" evidence="2">
    <location>
        <position position="101"/>
    </location>
</feature>
<reference evidence="2" key="1">
    <citation type="submission" date="2020-02" db="EMBL/GenBank/DDBJ databases">
        <authorList>
            <person name="Meier V. D."/>
        </authorList>
    </citation>
    <scope>NUCLEOTIDE SEQUENCE</scope>
    <source>
        <strain evidence="2">AVDCRST_MAG21</strain>
    </source>
</reference>
<dbReference type="EMBL" id="CADCUL010000008">
    <property type="protein sequence ID" value="CAA9364775.1"/>
    <property type="molecule type" value="Genomic_DNA"/>
</dbReference>